<evidence type="ECO:0000259" key="11">
    <source>
        <dbReference type="PROSITE" id="PS50011"/>
    </source>
</evidence>
<reference evidence="12" key="2">
    <citation type="submission" date="2025-09" db="UniProtKB">
        <authorList>
            <consortium name="Ensembl"/>
        </authorList>
    </citation>
    <scope>IDENTIFICATION</scope>
</reference>
<comment type="catalytic activity">
    <reaction evidence="10">
        <text>L-seryl-[protein] + ATP = O-phospho-L-seryl-[protein] + ADP + H(+)</text>
        <dbReference type="Rhea" id="RHEA:17989"/>
        <dbReference type="Rhea" id="RHEA-COMP:9863"/>
        <dbReference type="Rhea" id="RHEA-COMP:11604"/>
        <dbReference type="ChEBI" id="CHEBI:15378"/>
        <dbReference type="ChEBI" id="CHEBI:29999"/>
        <dbReference type="ChEBI" id="CHEBI:30616"/>
        <dbReference type="ChEBI" id="CHEBI:83421"/>
        <dbReference type="ChEBI" id="CHEBI:456216"/>
        <dbReference type="EC" id="2.7.11.1"/>
    </reaction>
</comment>
<accession>A0A8D2NA97</accession>
<dbReference type="PANTHER" id="PTHR22984:SF25">
    <property type="entry name" value="PROTEIN KINASE DOMAIN-CONTAINING PROTEIN"/>
    <property type="match status" value="1"/>
</dbReference>
<evidence type="ECO:0000256" key="7">
    <source>
        <dbReference type="ARBA" id="ARBA00022777"/>
    </source>
</evidence>
<dbReference type="InterPro" id="IPR011009">
    <property type="entry name" value="Kinase-like_dom_sf"/>
</dbReference>
<organism evidence="12 13">
    <name type="scientific">Zonotrichia albicollis</name>
    <name type="common">White-throated sparrow</name>
    <name type="synonym">Fringilla albicollis</name>
    <dbReference type="NCBI Taxonomy" id="44394"/>
    <lineage>
        <taxon>Eukaryota</taxon>
        <taxon>Metazoa</taxon>
        <taxon>Chordata</taxon>
        <taxon>Craniata</taxon>
        <taxon>Vertebrata</taxon>
        <taxon>Euteleostomi</taxon>
        <taxon>Archelosauria</taxon>
        <taxon>Archosauria</taxon>
        <taxon>Dinosauria</taxon>
        <taxon>Saurischia</taxon>
        <taxon>Theropoda</taxon>
        <taxon>Coelurosauria</taxon>
        <taxon>Aves</taxon>
        <taxon>Neognathae</taxon>
        <taxon>Neoaves</taxon>
        <taxon>Telluraves</taxon>
        <taxon>Australaves</taxon>
        <taxon>Passeriformes</taxon>
        <taxon>Passerellidae</taxon>
        <taxon>Zonotrichia</taxon>
    </lineage>
</organism>
<dbReference type="AlphaFoldDB" id="A0A8D2NA97"/>
<evidence type="ECO:0000256" key="9">
    <source>
        <dbReference type="ARBA" id="ARBA00047899"/>
    </source>
</evidence>
<evidence type="ECO:0000256" key="3">
    <source>
        <dbReference type="ARBA" id="ARBA00012513"/>
    </source>
</evidence>
<dbReference type="SUPFAM" id="SSF56112">
    <property type="entry name" value="Protein kinase-like (PK-like)"/>
    <property type="match status" value="1"/>
</dbReference>
<evidence type="ECO:0000313" key="12">
    <source>
        <dbReference type="Ensembl" id="ENSZALP00000020000.1"/>
    </source>
</evidence>
<dbReference type="Proteomes" id="UP000694413">
    <property type="component" value="Unassembled WGS sequence"/>
</dbReference>
<dbReference type="InterPro" id="IPR051138">
    <property type="entry name" value="PIM_Ser/Thr_kinase"/>
</dbReference>
<dbReference type="Gene3D" id="3.30.200.20">
    <property type="entry name" value="Phosphorylase Kinase, domain 1"/>
    <property type="match status" value="1"/>
</dbReference>
<dbReference type="Gene3D" id="1.10.510.10">
    <property type="entry name" value="Transferase(Phosphotransferase) domain 1"/>
    <property type="match status" value="1"/>
</dbReference>
<feature type="domain" description="Protein kinase" evidence="11">
    <location>
        <begin position="1"/>
        <end position="270"/>
    </location>
</feature>
<evidence type="ECO:0000256" key="1">
    <source>
        <dbReference type="ARBA" id="ARBA00004340"/>
    </source>
</evidence>
<name>A0A8D2NA97_ZONAL</name>
<keyword evidence="6" id="KW-0547">Nucleotide-binding</keyword>
<comment type="similarity">
    <text evidence="2">Belongs to the protein kinase superfamily. CAMK Ser/Thr protein kinase family. PIM subfamily.</text>
</comment>
<keyword evidence="13" id="KW-1185">Reference proteome</keyword>
<comment type="subcellular location">
    <subcellularLocation>
        <location evidence="1">Host cell</location>
    </subcellularLocation>
</comment>
<evidence type="ECO:0000313" key="13">
    <source>
        <dbReference type="Proteomes" id="UP000694413"/>
    </source>
</evidence>
<comment type="catalytic activity">
    <reaction evidence="9">
        <text>L-threonyl-[protein] + ATP = O-phospho-L-threonyl-[protein] + ADP + H(+)</text>
        <dbReference type="Rhea" id="RHEA:46608"/>
        <dbReference type="Rhea" id="RHEA-COMP:11060"/>
        <dbReference type="Rhea" id="RHEA-COMP:11605"/>
        <dbReference type="ChEBI" id="CHEBI:15378"/>
        <dbReference type="ChEBI" id="CHEBI:30013"/>
        <dbReference type="ChEBI" id="CHEBI:30616"/>
        <dbReference type="ChEBI" id="CHEBI:61977"/>
        <dbReference type="ChEBI" id="CHEBI:456216"/>
        <dbReference type="EC" id="2.7.11.1"/>
    </reaction>
</comment>
<evidence type="ECO:0000256" key="6">
    <source>
        <dbReference type="ARBA" id="ARBA00022741"/>
    </source>
</evidence>
<evidence type="ECO:0000256" key="10">
    <source>
        <dbReference type="ARBA" id="ARBA00048679"/>
    </source>
</evidence>
<proteinExistence type="inferred from homology"/>
<dbReference type="PANTHER" id="PTHR22984">
    <property type="entry name" value="SERINE/THREONINE-PROTEIN KINASE PIM"/>
    <property type="match status" value="1"/>
</dbReference>
<dbReference type="PROSITE" id="PS50011">
    <property type="entry name" value="PROTEIN_KINASE_DOM"/>
    <property type="match status" value="1"/>
</dbReference>
<dbReference type="SMART" id="SM00220">
    <property type="entry name" value="S_TKc"/>
    <property type="match status" value="1"/>
</dbReference>
<dbReference type="GO" id="GO:0005737">
    <property type="term" value="C:cytoplasm"/>
    <property type="evidence" value="ECO:0007669"/>
    <property type="project" value="TreeGrafter"/>
</dbReference>
<keyword evidence="5" id="KW-0808">Transferase</keyword>
<dbReference type="EC" id="2.7.11.1" evidence="3"/>
<dbReference type="GO" id="GO:0043657">
    <property type="term" value="C:host cell"/>
    <property type="evidence" value="ECO:0007669"/>
    <property type="project" value="UniProtKB-SubCell"/>
</dbReference>
<dbReference type="Ensembl" id="ENSZALT00000026215.1">
    <property type="protein sequence ID" value="ENSZALP00000020000.1"/>
    <property type="gene ID" value="ENSZALG00000015783.1"/>
</dbReference>
<evidence type="ECO:0000256" key="4">
    <source>
        <dbReference type="ARBA" id="ARBA00022527"/>
    </source>
</evidence>
<protein>
    <recommendedName>
        <fullName evidence="3">non-specific serine/threonine protein kinase</fullName>
        <ecNumber evidence="3">2.7.11.1</ecNumber>
    </recommendedName>
</protein>
<dbReference type="InterPro" id="IPR000719">
    <property type="entry name" value="Prot_kinase_dom"/>
</dbReference>
<sequence>MGQASPLGRTWHTHVIRVQEEKKGFYPACCPAYTLLKKRDLQSATGLGSQVAIKRVSRECISEWAWLHKGALVPLEPALLWKVSWPGFCGVVQLLDWFEVPEGFALLMERPERCQELWYFLHERQFLTEPVARGLFLQVLEVVWRCSSRGVLRHHIKAENILVDLATGEAKPIDFREQHGPDELRPCPVGMPEYSPLEWILFGCYHGQPATIWSLGILLYELLFFPPWVSQECQHIIRWCLSEMHPCAHLRPSLSSAQQSLSQLDRGLQL</sequence>
<evidence type="ECO:0000256" key="5">
    <source>
        <dbReference type="ARBA" id="ARBA00022679"/>
    </source>
</evidence>
<evidence type="ECO:0000256" key="8">
    <source>
        <dbReference type="ARBA" id="ARBA00022840"/>
    </source>
</evidence>
<reference evidence="12" key="1">
    <citation type="submission" date="2025-08" db="UniProtKB">
        <authorList>
            <consortium name="Ensembl"/>
        </authorList>
    </citation>
    <scope>IDENTIFICATION</scope>
</reference>
<keyword evidence="8" id="KW-0067">ATP-binding</keyword>
<dbReference type="Pfam" id="PF00069">
    <property type="entry name" value="Pkinase"/>
    <property type="match status" value="1"/>
</dbReference>
<dbReference type="GO" id="GO:0004674">
    <property type="term" value="F:protein serine/threonine kinase activity"/>
    <property type="evidence" value="ECO:0007669"/>
    <property type="project" value="UniProtKB-KW"/>
</dbReference>
<dbReference type="GO" id="GO:0005524">
    <property type="term" value="F:ATP binding"/>
    <property type="evidence" value="ECO:0007669"/>
    <property type="project" value="UniProtKB-KW"/>
</dbReference>
<evidence type="ECO:0000256" key="2">
    <source>
        <dbReference type="ARBA" id="ARBA00005505"/>
    </source>
</evidence>
<keyword evidence="4" id="KW-0723">Serine/threonine-protein kinase</keyword>
<keyword evidence="7" id="KW-0418">Kinase</keyword>